<name>A0A0E0P0V2_ORYRU</name>
<keyword evidence="3" id="KW-1185">Reference proteome</keyword>
<proteinExistence type="predicted"/>
<reference evidence="3" key="1">
    <citation type="submission" date="2013-06" db="EMBL/GenBank/DDBJ databases">
        <authorList>
            <person name="Zhao Q."/>
        </authorList>
    </citation>
    <scope>NUCLEOTIDE SEQUENCE</scope>
    <source>
        <strain evidence="3">cv. W1943</strain>
    </source>
</reference>
<dbReference type="AlphaFoldDB" id="A0A0E0P0V2"/>
<feature type="compositionally biased region" description="Basic and acidic residues" evidence="1">
    <location>
        <begin position="1"/>
        <end position="13"/>
    </location>
</feature>
<evidence type="ECO:0000313" key="3">
    <source>
        <dbReference type="Proteomes" id="UP000008022"/>
    </source>
</evidence>
<evidence type="ECO:0000313" key="2">
    <source>
        <dbReference type="EnsemblPlants" id="ORUFI03G34370.1"/>
    </source>
</evidence>
<dbReference type="Proteomes" id="UP000008022">
    <property type="component" value="Unassembled WGS sequence"/>
</dbReference>
<dbReference type="HOGENOM" id="CLU_2201320_0_0_1"/>
<evidence type="ECO:0000256" key="1">
    <source>
        <dbReference type="SAM" id="MobiDB-lite"/>
    </source>
</evidence>
<feature type="region of interest" description="Disordered" evidence="1">
    <location>
        <begin position="1"/>
        <end position="46"/>
    </location>
</feature>
<dbReference type="EnsemblPlants" id="ORUFI03G34370.1">
    <property type="protein sequence ID" value="ORUFI03G34370.1"/>
    <property type="gene ID" value="ORUFI03G34370"/>
</dbReference>
<evidence type="ECO:0008006" key="4">
    <source>
        <dbReference type="Google" id="ProtNLM"/>
    </source>
</evidence>
<accession>A0A0E0P0V2</accession>
<reference evidence="2" key="2">
    <citation type="submission" date="2015-06" db="UniProtKB">
        <authorList>
            <consortium name="EnsemblPlants"/>
        </authorList>
    </citation>
    <scope>IDENTIFICATION</scope>
</reference>
<dbReference type="Gramene" id="ORUFI03G34370.1">
    <property type="protein sequence ID" value="ORUFI03G34370.1"/>
    <property type="gene ID" value="ORUFI03G34370"/>
</dbReference>
<protein>
    <recommendedName>
        <fullName evidence="4">DUF834 domain-containing protein</fullName>
    </recommendedName>
</protein>
<organism evidence="2 3">
    <name type="scientific">Oryza rufipogon</name>
    <name type="common">Brownbeard rice</name>
    <name type="synonym">Asian wild rice</name>
    <dbReference type="NCBI Taxonomy" id="4529"/>
    <lineage>
        <taxon>Eukaryota</taxon>
        <taxon>Viridiplantae</taxon>
        <taxon>Streptophyta</taxon>
        <taxon>Embryophyta</taxon>
        <taxon>Tracheophyta</taxon>
        <taxon>Spermatophyta</taxon>
        <taxon>Magnoliopsida</taxon>
        <taxon>Liliopsida</taxon>
        <taxon>Poales</taxon>
        <taxon>Poaceae</taxon>
        <taxon>BOP clade</taxon>
        <taxon>Oryzoideae</taxon>
        <taxon>Oryzeae</taxon>
        <taxon>Oryzinae</taxon>
        <taxon>Oryza</taxon>
    </lineage>
</organism>
<sequence>MGAREVEAEKDEAGDLSLSGHSRRGAPTTGRGGKGNGEGRRVRRGPMVLAGTGRWCLQAAGMASAESAKAAAVIPVRRPRGSRRRSPPDLRLLAGSRGWPAVVVGDGG</sequence>